<evidence type="ECO:0000313" key="3">
    <source>
        <dbReference type="Proteomes" id="UP000034044"/>
    </source>
</evidence>
<reference evidence="2 3" key="1">
    <citation type="journal article" date="2015" name="Nature">
        <title>rRNA introns, odd ribosomes, and small enigmatic genomes across a large radiation of phyla.</title>
        <authorList>
            <person name="Brown C.T."/>
            <person name="Hug L.A."/>
            <person name="Thomas B.C."/>
            <person name="Sharon I."/>
            <person name="Castelle C.J."/>
            <person name="Singh A."/>
            <person name="Wilkins M.J."/>
            <person name="Williams K.H."/>
            <person name="Banfield J.F."/>
        </authorList>
    </citation>
    <scope>NUCLEOTIDE SEQUENCE [LARGE SCALE GENOMIC DNA]</scope>
</reference>
<evidence type="ECO:0000313" key="2">
    <source>
        <dbReference type="EMBL" id="KKQ21470.1"/>
    </source>
</evidence>
<protein>
    <recommendedName>
        <fullName evidence="1">TraC-like domain-containing protein</fullName>
    </recommendedName>
</protein>
<dbReference type="Pfam" id="PF26593">
    <property type="entry name" value="TraC-like"/>
    <property type="match status" value="1"/>
</dbReference>
<accession>A0A0G0G5X7</accession>
<dbReference type="Proteomes" id="UP000034044">
    <property type="component" value="Unassembled WGS sequence"/>
</dbReference>
<comment type="caution">
    <text evidence="2">The sequence shown here is derived from an EMBL/GenBank/DDBJ whole genome shotgun (WGS) entry which is preliminary data.</text>
</comment>
<dbReference type="AlphaFoldDB" id="A0A0G0G5X7"/>
<dbReference type="InterPro" id="IPR058596">
    <property type="entry name" value="TraC-like_dom"/>
</dbReference>
<gene>
    <name evidence="2" type="ORF">US36_C0019G0006</name>
</gene>
<dbReference type="EMBL" id="LBSR01000019">
    <property type="protein sequence ID" value="KKQ21470.1"/>
    <property type="molecule type" value="Genomic_DNA"/>
</dbReference>
<sequence length="228" mass="26733">MREESITVRIKQYMANNQNTSTQQFVEIEDIRDGILILKNGGLRRVLMVSGVNFDLKSEEEQNLIIYSFQNFLNTLDFSVQFLIHSRKMNINSYLDKLRERHDIETNELLKNQILEYIEFIKSFVETNAVMTKTFFVVVPYDPVQIPKAGMELISSLKFWEKNKMVKKDEGIDQKITQINQRTDQVITGLNQGGLRTVALNNEELIELFYNLYNPQEVEKKELKIAKQ</sequence>
<name>A0A0G0G5X7_9BACT</name>
<evidence type="ECO:0000259" key="1">
    <source>
        <dbReference type="Pfam" id="PF26593"/>
    </source>
</evidence>
<feature type="domain" description="TraC-like" evidence="1">
    <location>
        <begin position="41"/>
        <end position="213"/>
    </location>
</feature>
<organism evidence="2 3">
    <name type="scientific">Candidatus Wolfebacteria bacterium GW2011_GWC1_37_10</name>
    <dbReference type="NCBI Taxonomy" id="1619010"/>
    <lineage>
        <taxon>Bacteria</taxon>
        <taxon>Candidatus Wolfeibacteriota</taxon>
    </lineage>
</organism>
<proteinExistence type="predicted"/>